<dbReference type="RefSeq" id="XP_044568323.1">
    <property type="nucleotide sequence ID" value="XM_044700999.1"/>
</dbReference>
<evidence type="ECO:0000313" key="2">
    <source>
        <dbReference type="EMBL" id="KAF0983610.1"/>
    </source>
</evidence>
<dbReference type="VEuPathDB" id="AmoebaDB:NF0082420"/>
<dbReference type="EMBL" id="VFQX01000006">
    <property type="protein sequence ID" value="KAF0983610.1"/>
    <property type="molecule type" value="Genomic_DNA"/>
</dbReference>
<gene>
    <name evidence="2" type="ORF">FDP41_010675</name>
</gene>
<evidence type="ECO:0000313" key="3">
    <source>
        <dbReference type="Proteomes" id="UP000444721"/>
    </source>
</evidence>
<dbReference type="OMA" id="MRCPHCI"/>
<dbReference type="Proteomes" id="UP000444721">
    <property type="component" value="Unassembled WGS sequence"/>
</dbReference>
<feature type="compositionally biased region" description="Polar residues" evidence="1">
    <location>
        <begin position="153"/>
        <end position="162"/>
    </location>
</feature>
<feature type="compositionally biased region" description="Polar residues" evidence="1">
    <location>
        <begin position="229"/>
        <end position="248"/>
    </location>
</feature>
<reference evidence="2 3" key="1">
    <citation type="journal article" date="2019" name="Sci. Rep.">
        <title>Nanopore sequencing improves the draft genome of the human pathogenic amoeba Naegleria fowleri.</title>
        <authorList>
            <person name="Liechti N."/>
            <person name="Schurch N."/>
            <person name="Bruggmann R."/>
            <person name="Wittwer M."/>
        </authorList>
    </citation>
    <scope>NUCLEOTIDE SEQUENCE [LARGE SCALE GENOMIC DNA]</scope>
    <source>
        <strain evidence="2 3">ATCC 30894</strain>
    </source>
</reference>
<feature type="compositionally biased region" description="Basic and acidic residues" evidence="1">
    <location>
        <begin position="169"/>
        <end position="186"/>
    </location>
</feature>
<dbReference type="GeneID" id="68117890"/>
<dbReference type="AlphaFoldDB" id="A0A6A5CDE0"/>
<dbReference type="VEuPathDB" id="AmoebaDB:FDP41_010675"/>
<keyword evidence="3" id="KW-1185">Reference proteome</keyword>
<name>A0A6A5CDE0_NAEFO</name>
<evidence type="ECO:0000256" key="1">
    <source>
        <dbReference type="SAM" id="MobiDB-lite"/>
    </source>
</evidence>
<feature type="compositionally biased region" description="Acidic residues" evidence="1">
    <location>
        <begin position="203"/>
        <end position="215"/>
    </location>
</feature>
<protein>
    <submittedName>
        <fullName evidence="2">Uncharacterized protein</fullName>
    </submittedName>
</protein>
<proteinExistence type="predicted"/>
<dbReference type="VEuPathDB" id="AmoebaDB:NfTy_013980"/>
<feature type="region of interest" description="Disordered" evidence="1">
    <location>
        <begin position="144"/>
        <end position="279"/>
    </location>
</feature>
<accession>A0A6A5CDE0</accession>
<sequence>MIGLPISTSSGSNSTTTTTLIGEKLHFVMRCPHCILTHKAASDCSYVKFFKSLSSRETPFLSHQNSKVLTIWNNLTLSMQDSAERNKTRKSFMAAIRSQMDKVKTSEKEKQEFKTNYVSKLEELYENIIREVENTANRIKSQLKVESGVAPSQELTSSSTRNTSRKFKKEQSQKNKKEETTRETNKRRLRKRVKPVSYYEAYSSEDDYEEEETSDDGNTPDSPPLDSEGFSSPQSNIVVQPSEPTVTSIKKHKSKESRASIGDELFESNMPKGSHDEIRNSVPMDVKIPKFKPVGTPTHSTWCEAHETSPSKKKKAEAIITTPFAMQNLTKNTPRPYASTSASPLSVHSNTSSIESTKTSLPETVQHHQWSPSSNNSTIQTSLSTPSSMDINPHAHSTNTDTFLIYATFNTKTVLIPIDLTKPISFAELFLTLQKKLKIRTECEMTYFDTIVQSPVIFDEDSFKESIKSQRKILQILIQTATID</sequence>
<feature type="region of interest" description="Disordered" evidence="1">
    <location>
        <begin position="329"/>
        <end position="394"/>
    </location>
</feature>
<comment type="caution">
    <text evidence="2">The sequence shown here is derived from an EMBL/GenBank/DDBJ whole genome shotgun (WGS) entry which is preliminary data.</text>
</comment>
<organism evidence="2 3">
    <name type="scientific">Naegleria fowleri</name>
    <name type="common">Brain eating amoeba</name>
    <dbReference type="NCBI Taxonomy" id="5763"/>
    <lineage>
        <taxon>Eukaryota</taxon>
        <taxon>Discoba</taxon>
        <taxon>Heterolobosea</taxon>
        <taxon>Tetramitia</taxon>
        <taxon>Eutetramitia</taxon>
        <taxon>Vahlkampfiidae</taxon>
        <taxon>Naegleria</taxon>
    </lineage>
</organism>